<feature type="non-terminal residue" evidence="2">
    <location>
        <position position="1"/>
    </location>
</feature>
<evidence type="ECO:0000313" key="2">
    <source>
        <dbReference type="EMBL" id="KAF6160181.1"/>
    </source>
</evidence>
<keyword evidence="3" id="KW-1185">Reference proteome</keyword>
<evidence type="ECO:0000313" key="3">
    <source>
        <dbReference type="Proteomes" id="UP000541444"/>
    </source>
</evidence>
<dbReference type="AlphaFoldDB" id="A0A7J7MZ26"/>
<accession>A0A7J7MZ26</accession>
<keyword evidence="1" id="KW-0472">Membrane</keyword>
<keyword evidence="1" id="KW-0812">Transmembrane</keyword>
<feature type="transmembrane region" description="Helical" evidence="1">
    <location>
        <begin position="61"/>
        <end position="79"/>
    </location>
</feature>
<gene>
    <name evidence="2" type="ORF">GIB67_016617</name>
</gene>
<comment type="caution">
    <text evidence="2">The sequence shown here is derived from an EMBL/GenBank/DDBJ whole genome shotgun (WGS) entry which is preliminary data.</text>
</comment>
<dbReference type="EMBL" id="JACGCM010001166">
    <property type="protein sequence ID" value="KAF6160181.1"/>
    <property type="molecule type" value="Genomic_DNA"/>
</dbReference>
<evidence type="ECO:0000256" key="1">
    <source>
        <dbReference type="SAM" id="Phobius"/>
    </source>
</evidence>
<organism evidence="2 3">
    <name type="scientific">Kingdonia uniflora</name>
    <dbReference type="NCBI Taxonomy" id="39325"/>
    <lineage>
        <taxon>Eukaryota</taxon>
        <taxon>Viridiplantae</taxon>
        <taxon>Streptophyta</taxon>
        <taxon>Embryophyta</taxon>
        <taxon>Tracheophyta</taxon>
        <taxon>Spermatophyta</taxon>
        <taxon>Magnoliopsida</taxon>
        <taxon>Ranunculales</taxon>
        <taxon>Circaeasteraceae</taxon>
        <taxon>Kingdonia</taxon>
    </lineage>
</organism>
<proteinExistence type="predicted"/>
<reference evidence="2 3" key="1">
    <citation type="journal article" date="2020" name="IScience">
        <title>Genome Sequencing of the Endangered Kingdonia uniflora (Circaeasteraceae, Ranunculales) Reveals Potential Mechanisms of Evolutionary Specialization.</title>
        <authorList>
            <person name="Sun Y."/>
            <person name="Deng T."/>
            <person name="Zhang A."/>
            <person name="Moore M.J."/>
            <person name="Landis J.B."/>
            <person name="Lin N."/>
            <person name="Zhang H."/>
            <person name="Zhang X."/>
            <person name="Huang J."/>
            <person name="Zhang X."/>
            <person name="Sun H."/>
            <person name="Wang H."/>
        </authorList>
    </citation>
    <scope>NUCLEOTIDE SEQUENCE [LARGE SCALE GENOMIC DNA]</scope>
    <source>
        <strain evidence="2">TB1705</strain>
        <tissue evidence="2">Leaf</tissue>
    </source>
</reference>
<name>A0A7J7MZ26_9MAGN</name>
<feature type="transmembrane region" description="Helical" evidence="1">
    <location>
        <begin position="23"/>
        <end position="49"/>
    </location>
</feature>
<protein>
    <submittedName>
        <fullName evidence="2">Uncharacterized protein</fullName>
    </submittedName>
</protein>
<keyword evidence="1" id="KW-1133">Transmembrane helix</keyword>
<dbReference type="Proteomes" id="UP000541444">
    <property type="component" value="Unassembled WGS sequence"/>
</dbReference>
<sequence length="81" mass="9300">MFLYISISHPIYIYTYTMFIVRYYYILLSLIFVSISLVSIIVLLFLGISELVVCSLSHPPFSGRLFQVLVAAVVIFGELSW</sequence>